<name>A0A415ETV2_ENTCA</name>
<gene>
    <name evidence="1" type="ORF">DW084_07625</name>
</gene>
<organism evidence="1 2">
    <name type="scientific">Enterococcus casseliflavus</name>
    <name type="common">Enterococcus flavescens</name>
    <dbReference type="NCBI Taxonomy" id="37734"/>
    <lineage>
        <taxon>Bacteria</taxon>
        <taxon>Bacillati</taxon>
        <taxon>Bacillota</taxon>
        <taxon>Bacilli</taxon>
        <taxon>Lactobacillales</taxon>
        <taxon>Enterococcaceae</taxon>
        <taxon>Enterococcus</taxon>
    </lineage>
</organism>
<dbReference type="InterPro" id="IPR010022">
    <property type="entry name" value="XkdX"/>
</dbReference>
<evidence type="ECO:0000313" key="2">
    <source>
        <dbReference type="Proteomes" id="UP000286288"/>
    </source>
</evidence>
<evidence type="ECO:0000313" key="1">
    <source>
        <dbReference type="EMBL" id="RHK06721.1"/>
    </source>
</evidence>
<proteinExistence type="predicted"/>
<dbReference type="AlphaFoldDB" id="A0A415ETV2"/>
<protein>
    <submittedName>
        <fullName evidence="1">XkdX family protein</fullName>
    </submittedName>
</protein>
<dbReference type="EMBL" id="QRMZ01000008">
    <property type="protein sequence ID" value="RHK06721.1"/>
    <property type="molecule type" value="Genomic_DNA"/>
</dbReference>
<accession>A0A415ETV2</accession>
<dbReference type="Proteomes" id="UP000286288">
    <property type="component" value="Unassembled WGS sequence"/>
</dbReference>
<sequence length="43" mass="5005">MLNFETIQDWYNRGWMTEDDVNQFLTLGAITEKQAKKILGIDG</sequence>
<dbReference type="NCBIfam" id="TIGR01669">
    <property type="entry name" value="phage_XkdX"/>
    <property type="match status" value="1"/>
</dbReference>
<comment type="caution">
    <text evidence="1">The sequence shown here is derived from an EMBL/GenBank/DDBJ whole genome shotgun (WGS) entry which is preliminary data.</text>
</comment>
<dbReference type="Pfam" id="PF09693">
    <property type="entry name" value="Phage_XkdX"/>
    <property type="match status" value="1"/>
</dbReference>
<reference evidence="1 2" key="1">
    <citation type="submission" date="2018-08" db="EMBL/GenBank/DDBJ databases">
        <title>A genome reference for cultivated species of the human gut microbiota.</title>
        <authorList>
            <person name="Zou Y."/>
            <person name="Xue W."/>
            <person name="Luo G."/>
        </authorList>
    </citation>
    <scope>NUCLEOTIDE SEQUENCE [LARGE SCALE GENOMIC DNA]</scope>
    <source>
        <strain evidence="1 2">AF48-16</strain>
    </source>
</reference>